<dbReference type="EMBL" id="CP011801">
    <property type="protein sequence ID" value="ALA58294.1"/>
    <property type="molecule type" value="Genomic_DNA"/>
</dbReference>
<accession>A0A0K2GBP8</accession>
<keyword evidence="1" id="KW-0812">Transmembrane</keyword>
<feature type="transmembrane region" description="Helical" evidence="1">
    <location>
        <begin position="6"/>
        <end position="24"/>
    </location>
</feature>
<dbReference type="Proteomes" id="UP000069205">
    <property type="component" value="Chromosome"/>
</dbReference>
<reference evidence="2 3" key="1">
    <citation type="journal article" date="2015" name="Proc. Natl. Acad. Sci. U.S.A.">
        <title>Expanded metabolic versatility of ubiquitous nitrite-oxidizing bacteria from the genus Nitrospira.</title>
        <authorList>
            <person name="Koch H."/>
            <person name="Lucker S."/>
            <person name="Albertsen M."/>
            <person name="Kitzinger K."/>
            <person name="Herbold C."/>
            <person name="Spieck E."/>
            <person name="Nielsen P.H."/>
            <person name="Wagner M."/>
            <person name="Daims H."/>
        </authorList>
    </citation>
    <scope>NUCLEOTIDE SEQUENCE [LARGE SCALE GENOMIC DNA]</scope>
    <source>
        <strain evidence="2 3">NSP M-1</strain>
    </source>
</reference>
<gene>
    <name evidence="2" type="ORF">NITMOv2_1874</name>
</gene>
<evidence type="ECO:0000256" key="1">
    <source>
        <dbReference type="SAM" id="Phobius"/>
    </source>
</evidence>
<dbReference type="KEGG" id="nmv:NITMOv2_1874"/>
<keyword evidence="3" id="KW-1185">Reference proteome</keyword>
<evidence type="ECO:0000313" key="3">
    <source>
        <dbReference type="Proteomes" id="UP000069205"/>
    </source>
</evidence>
<keyword evidence="1" id="KW-0472">Membrane</keyword>
<organism evidence="2 3">
    <name type="scientific">Nitrospira moscoviensis</name>
    <dbReference type="NCBI Taxonomy" id="42253"/>
    <lineage>
        <taxon>Bacteria</taxon>
        <taxon>Pseudomonadati</taxon>
        <taxon>Nitrospirota</taxon>
        <taxon>Nitrospiria</taxon>
        <taxon>Nitrospirales</taxon>
        <taxon>Nitrospiraceae</taxon>
        <taxon>Nitrospira</taxon>
    </lineage>
</organism>
<sequence>MVYVILWLLGVPLSLIVLLWLVGIGT</sequence>
<keyword evidence="1" id="KW-1133">Transmembrane helix</keyword>
<name>A0A0K2GBP8_NITMO</name>
<proteinExistence type="predicted"/>
<evidence type="ECO:0000313" key="2">
    <source>
        <dbReference type="EMBL" id="ALA58294.1"/>
    </source>
</evidence>
<dbReference type="AlphaFoldDB" id="A0A0K2GBP8"/>
<protein>
    <submittedName>
        <fullName evidence="2">Uncharacterized protein</fullName>
    </submittedName>
</protein>